<organism evidence="2 3">
    <name type="scientific">Oryctes borbonicus</name>
    <dbReference type="NCBI Taxonomy" id="1629725"/>
    <lineage>
        <taxon>Eukaryota</taxon>
        <taxon>Metazoa</taxon>
        <taxon>Ecdysozoa</taxon>
        <taxon>Arthropoda</taxon>
        <taxon>Hexapoda</taxon>
        <taxon>Insecta</taxon>
        <taxon>Pterygota</taxon>
        <taxon>Neoptera</taxon>
        <taxon>Endopterygota</taxon>
        <taxon>Coleoptera</taxon>
        <taxon>Polyphaga</taxon>
        <taxon>Scarabaeiformia</taxon>
        <taxon>Scarabaeidae</taxon>
        <taxon>Dynastinae</taxon>
        <taxon>Oryctes</taxon>
    </lineage>
</organism>
<dbReference type="InterPro" id="IPR011990">
    <property type="entry name" value="TPR-like_helical_dom_sf"/>
</dbReference>
<dbReference type="InterPro" id="IPR053010">
    <property type="entry name" value="SET_SmydA-8"/>
</dbReference>
<name>A0A0T6AYY7_9SCAR</name>
<dbReference type="Pfam" id="PF00856">
    <property type="entry name" value="SET"/>
    <property type="match status" value="1"/>
</dbReference>
<dbReference type="InterPro" id="IPR001214">
    <property type="entry name" value="SET_dom"/>
</dbReference>
<dbReference type="Gene3D" id="1.25.40.10">
    <property type="entry name" value="Tetratricopeptide repeat domain"/>
    <property type="match status" value="1"/>
</dbReference>
<proteinExistence type="predicted"/>
<dbReference type="OrthoDB" id="77368at2759"/>
<dbReference type="EMBL" id="LJIG01022532">
    <property type="protein sequence ID" value="KRT80077.1"/>
    <property type="molecule type" value="Genomic_DNA"/>
</dbReference>
<dbReference type="CDD" id="cd20071">
    <property type="entry name" value="SET_SMYD"/>
    <property type="match status" value="1"/>
</dbReference>
<dbReference type="Gene3D" id="2.170.270.10">
    <property type="entry name" value="SET domain"/>
    <property type="match status" value="1"/>
</dbReference>
<protein>
    <submittedName>
        <fullName evidence="2">SET domain-containing protein</fullName>
    </submittedName>
</protein>
<feature type="non-terminal residue" evidence="2">
    <location>
        <position position="258"/>
    </location>
</feature>
<keyword evidence="3" id="KW-1185">Reference proteome</keyword>
<reference evidence="2 3" key="1">
    <citation type="submission" date="2015-09" db="EMBL/GenBank/DDBJ databases">
        <title>Draft genome of the scarab beetle Oryctes borbonicus.</title>
        <authorList>
            <person name="Meyer J.M."/>
            <person name="Markov G.V."/>
            <person name="Baskaran P."/>
            <person name="Herrmann M."/>
            <person name="Sommer R.J."/>
            <person name="Roedelsperger C."/>
        </authorList>
    </citation>
    <scope>NUCLEOTIDE SEQUENCE [LARGE SCALE GENOMIC DNA]</scope>
    <source>
        <strain evidence="2">OB123</strain>
        <tissue evidence="2">Whole animal</tissue>
    </source>
</reference>
<evidence type="ECO:0000259" key="1">
    <source>
        <dbReference type="Pfam" id="PF00856"/>
    </source>
</evidence>
<feature type="domain" description="SET" evidence="1">
    <location>
        <begin position="83"/>
        <end position="139"/>
    </location>
</feature>
<dbReference type="GO" id="GO:0008170">
    <property type="term" value="F:N-methyltransferase activity"/>
    <property type="evidence" value="ECO:0007669"/>
    <property type="project" value="UniProtKB-ARBA"/>
</dbReference>
<dbReference type="SUPFAM" id="SSF82199">
    <property type="entry name" value="SET domain"/>
    <property type="match status" value="1"/>
</dbReference>
<dbReference type="GO" id="GO:0008757">
    <property type="term" value="F:S-adenosylmethionine-dependent methyltransferase activity"/>
    <property type="evidence" value="ECO:0007669"/>
    <property type="project" value="UniProtKB-ARBA"/>
</dbReference>
<dbReference type="Proteomes" id="UP000051574">
    <property type="component" value="Unassembled WGS sequence"/>
</dbReference>
<evidence type="ECO:0000313" key="2">
    <source>
        <dbReference type="EMBL" id="KRT80077.1"/>
    </source>
</evidence>
<accession>A0A0T6AYY7</accession>
<dbReference type="AlphaFoldDB" id="A0A0T6AYY7"/>
<comment type="caution">
    <text evidence="2">The sequence shown here is derived from an EMBL/GenBank/DDBJ whole genome shotgun (WGS) entry which is preliminary data.</text>
</comment>
<dbReference type="PANTHER" id="PTHR46455:SF6">
    <property type="entry name" value="RE22408P-RELATED"/>
    <property type="match status" value="1"/>
</dbReference>
<sequence>MPLRCLMLRNYNAETWSRFLSMEAHLDKRKDTPIWVRHKEYTEKPLTDLQQLTEDDLEQEIVQKICGILDINTFEVRPPESDGNLLDPGDCLRGLYLRASLLSHDCVGNTQLSIDDDFNMTVHASRAISVGETIFFNYGNCLKSSYERRCHLKDGKYFDCGCRRCSDPTELGTYMSSIRCNKCKSGLVVPTMPLSDIYRTSWTCQCCATVYKGILIKTTMDQIKEKMACWDPTNIQEGEELLQKLEISLAPQHYLVLE</sequence>
<dbReference type="GO" id="GO:0008276">
    <property type="term" value="F:protein methyltransferase activity"/>
    <property type="evidence" value="ECO:0007669"/>
    <property type="project" value="UniProtKB-ARBA"/>
</dbReference>
<evidence type="ECO:0000313" key="3">
    <source>
        <dbReference type="Proteomes" id="UP000051574"/>
    </source>
</evidence>
<dbReference type="InterPro" id="IPR046341">
    <property type="entry name" value="SET_dom_sf"/>
</dbReference>
<dbReference type="PANTHER" id="PTHR46455">
    <property type="entry name" value="SET AND MYND DOMAIN CONTAINING, ARTHROPOD-SPECIFIC, MEMBER 4, ISOFORM A"/>
    <property type="match status" value="1"/>
</dbReference>
<gene>
    <name evidence="2" type="ORF">AMK59_7803</name>
</gene>